<dbReference type="GO" id="GO:0016020">
    <property type="term" value="C:membrane"/>
    <property type="evidence" value="ECO:0007669"/>
    <property type="project" value="UniProtKB-UniRule"/>
</dbReference>
<gene>
    <name evidence="4" type="ORF">PKB_3127</name>
</gene>
<dbReference type="eggNOG" id="COG2885">
    <property type="taxonomic scope" value="Bacteria"/>
</dbReference>
<dbReference type="PANTHER" id="PTHR30570">
    <property type="entry name" value="PERIPLASMIC PHOSPHATE BINDING COMPONENT OF PHOSPHATE ABC TRANSPORTER"/>
    <property type="match status" value="1"/>
</dbReference>
<organism evidence="4 5">
    <name type="scientific">Pseudomonas knackmussii (strain DSM 6978 / CCUG 54928 / LMG 23759 / B13)</name>
    <dbReference type="NCBI Taxonomy" id="1301098"/>
    <lineage>
        <taxon>Bacteria</taxon>
        <taxon>Pseudomonadati</taxon>
        <taxon>Pseudomonadota</taxon>
        <taxon>Gammaproteobacteria</taxon>
        <taxon>Pseudomonadales</taxon>
        <taxon>Pseudomonadaceae</taxon>
        <taxon>Pseudomonas</taxon>
    </lineage>
</organism>
<dbReference type="eggNOG" id="COG0226">
    <property type="taxonomic scope" value="Bacteria"/>
</dbReference>
<sequence>MSPSSPRRDADAWPITLAWLIIAFVCYALPQHVLAALPPSANGEPVLRIQGSNTIGAHLLPELVKGLLLDQGYKDIGSEAGKVDNEQRVHGRDAQGREVSVTIAAHGSSTGFAALKDGTADIAAASRPIKDAEAAGLSASGNLRSAKAEQVIGIDGLAIIVNRDNPLGELTTDQLARVFAGEVTTWEALGGRGGAIHLYARDDNSGTFDTFKELVLASHGKPLAASAQRFESSDKLSAQVTADPQAIGFVGLSSVLKAKPLAIADGESLAMLPATTSIATEDYPLSRRLFLYVKPTQHNAWVDALVQFVQSDRGQALVSTNGFVGQRVQAVRLQPKAGMPTDYQALARDAQRLSVNFRFHEGSATLDNKAQRDVERLVGYLQQHGKMNGQAVLVGFGDAKQDPQRAVLLSKLRAMAVRRELAKEGVMFRSIEGMGAALPVAANDDDDGRTKNRRVEVWVY</sequence>
<dbReference type="HOGENOM" id="CLU_026228_8_0_6"/>
<dbReference type="EMBL" id="HG322950">
    <property type="protein sequence ID" value="CDF84474.1"/>
    <property type="molecule type" value="Genomic_DNA"/>
</dbReference>
<dbReference type="InterPro" id="IPR036737">
    <property type="entry name" value="OmpA-like_sf"/>
</dbReference>
<accession>A0A024HIM0</accession>
<dbReference type="SUPFAM" id="SSF103088">
    <property type="entry name" value="OmpA-like"/>
    <property type="match status" value="1"/>
</dbReference>
<dbReference type="SUPFAM" id="SSF53850">
    <property type="entry name" value="Periplasmic binding protein-like II"/>
    <property type="match status" value="1"/>
</dbReference>
<reference evidence="4 5" key="1">
    <citation type="submission" date="2013-03" db="EMBL/GenBank/DDBJ databases">
        <authorList>
            <person name="Linke B."/>
        </authorList>
    </citation>
    <scope>NUCLEOTIDE SEQUENCE [LARGE SCALE GENOMIC DNA]</scope>
    <source>
        <strain evidence="4 5">B13</strain>
    </source>
</reference>
<dbReference type="CDD" id="cd07185">
    <property type="entry name" value="OmpA_C-like"/>
    <property type="match status" value="1"/>
</dbReference>
<evidence type="ECO:0000259" key="3">
    <source>
        <dbReference type="PROSITE" id="PS51123"/>
    </source>
</evidence>
<dbReference type="Pfam" id="PF00691">
    <property type="entry name" value="OmpA"/>
    <property type="match status" value="1"/>
</dbReference>
<dbReference type="PROSITE" id="PS51123">
    <property type="entry name" value="OMPA_2"/>
    <property type="match status" value="1"/>
</dbReference>
<dbReference type="Gene3D" id="3.40.190.10">
    <property type="entry name" value="Periplasmic binding protein-like II"/>
    <property type="match status" value="2"/>
</dbReference>
<dbReference type="Gene3D" id="3.30.1330.60">
    <property type="entry name" value="OmpA-like domain"/>
    <property type="match status" value="1"/>
</dbReference>
<dbReference type="STRING" id="1301098.PKB_3127"/>
<evidence type="ECO:0000313" key="4">
    <source>
        <dbReference type="EMBL" id="CDF84474.1"/>
    </source>
</evidence>
<dbReference type="AlphaFoldDB" id="A0A024HIM0"/>
<dbReference type="Proteomes" id="UP000025241">
    <property type="component" value="Chromosome I"/>
</dbReference>
<protein>
    <submittedName>
        <fullName evidence="4">OmpA family protein</fullName>
    </submittedName>
</protein>
<dbReference type="InterPro" id="IPR006665">
    <property type="entry name" value="OmpA-like"/>
</dbReference>
<dbReference type="Pfam" id="PF12849">
    <property type="entry name" value="PBP_like_2"/>
    <property type="match status" value="1"/>
</dbReference>
<dbReference type="PANTHER" id="PTHR30570:SF1">
    <property type="entry name" value="PHOSPHATE-BINDING PROTEIN PSTS"/>
    <property type="match status" value="1"/>
</dbReference>
<proteinExistence type="predicted"/>
<reference evidence="4 5" key="2">
    <citation type="submission" date="2014-05" db="EMBL/GenBank/DDBJ databases">
        <title>Genome sequence of the 3-chlorobenzoate degrading bacterium Pseudomonas knackmussii B13 shows multiple evidence for horizontal gene transfer.</title>
        <authorList>
            <person name="Miyazaki R."/>
            <person name="Bertelli C."/>
            <person name="Falquet L."/>
            <person name="Robinson-Rechavi M."/>
            <person name="Gharib W."/>
            <person name="Roy S."/>
            <person name="Van der Meer J.R."/>
        </authorList>
    </citation>
    <scope>NUCLEOTIDE SEQUENCE [LARGE SCALE GENOMIC DNA]</scope>
    <source>
        <strain evidence="4 5">B13</strain>
    </source>
</reference>
<dbReference type="RefSeq" id="WP_043253054.1">
    <property type="nucleotide sequence ID" value="NZ_HG322950.1"/>
</dbReference>
<evidence type="ECO:0000256" key="2">
    <source>
        <dbReference type="PROSITE-ProRule" id="PRU00473"/>
    </source>
</evidence>
<feature type="domain" description="OmpA-like" evidence="3">
    <location>
        <begin position="346"/>
        <end position="460"/>
    </location>
</feature>
<dbReference type="PATRIC" id="fig|1301098.3.peg.3153"/>
<keyword evidence="1" id="KW-0732">Signal</keyword>
<dbReference type="InterPro" id="IPR050811">
    <property type="entry name" value="Phosphate_ABC_transporter"/>
</dbReference>
<dbReference type="KEGG" id="pkc:PKB_3127"/>
<evidence type="ECO:0000313" key="5">
    <source>
        <dbReference type="Proteomes" id="UP000025241"/>
    </source>
</evidence>
<name>A0A024HIM0_PSEKB</name>
<keyword evidence="5" id="KW-1185">Reference proteome</keyword>
<evidence type="ECO:0000256" key="1">
    <source>
        <dbReference type="ARBA" id="ARBA00022729"/>
    </source>
</evidence>
<dbReference type="OrthoDB" id="9790048at2"/>
<keyword evidence="2" id="KW-0472">Membrane</keyword>
<dbReference type="InterPro" id="IPR024370">
    <property type="entry name" value="PBP_domain"/>
</dbReference>
<dbReference type="CDD" id="cd13566">
    <property type="entry name" value="PBP2_phosphate"/>
    <property type="match status" value="1"/>
</dbReference>